<reference evidence="1" key="1">
    <citation type="submission" date="2016-10" db="EMBL/GenBank/DDBJ databases">
        <authorList>
            <person name="Benchimol M."/>
            <person name="Almeida L.G."/>
            <person name="Vasconcelos A.T."/>
            <person name="Perreira-Neves A."/>
            <person name="Rosa I.A."/>
            <person name="Tasca T."/>
            <person name="Bogo M.R."/>
            <person name="de Souza W."/>
        </authorList>
    </citation>
    <scope>NUCLEOTIDE SEQUENCE [LARGE SCALE GENOMIC DNA]</scope>
    <source>
        <strain evidence="1">K</strain>
    </source>
</reference>
<sequence>MFQESISSSSGYCCFNHIEQESMITISDFQMTDDSATFSNQNNCGYSIANKDHKFVNENVKSDVNLMSNNGDDNFSCIIGNMNSIGEKCSNDTWHNNGDLCFIIGNLSNFYNYSYSENCSGEVFNPDFEIPEITYHDSCETLSKLSAVKIDEYNPPCYSPIEPSFPSVNHSNNFSLSINNNIMMKNKITTMNNEINYKNINNNLINNHIVNNICSNHNSFSQNLPIRNIDNYERQCLESNWINYTEEDYNLNFLNNDDDNDSDNTNMGHSNFQCSENDLGLLTQKLEENY</sequence>
<evidence type="ECO:0000313" key="1">
    <source>
        <dbReference type="EMBL" id="OHT10817.1"/>
    </source>
</evidence>
<comment type="caution">
    <text evidence="1">The sequence shown here is derived from an EMBL/GenBank/DDBJ whole genome shotgun (WGS) entry which is preliminary data.</text>
</comment>
<dbReference type="RefSeq" id="XP_068363953.1">
    <property type="nucleotide sequence ID" value="XM_068501006.1"/>
</dbReference>
<organism evidence="1 2">
    <name type="scientific">Tritrichomonas foetus</name>
    <dbReference type="NCBI Taxonomy" id="1144522"/>
    <lineage>
        <taxon>Eukaryota</taxon>
        <taxon>Metamonada</taxon>
        <taxon>Parabasalia</taxon>
        <taxon>Tritrichomonadida</taxon>
        <taxon>Tritrichomonadidae</taxon>
        <taxon>Tritrichomonas</taxon>
    </lineage>
</organism>
<dbReference type="AlphaFoldDB" id="A0A1J4KHG9"/>
<gene>
    <name evidence="1" type="ORF">TRFO_19796</name>
</gene>
<accession>A0A1J4KHG9</accession>
<protein>
    <submittedName>
        <fullName evidence="1">Uncharacterized protein</fullName>
    </submittedName>
</protein>
<dbReference type="VEuPathDB" id="TrichDB:TRFO_19796"/>
<evidence type="ECO:0000313" key="2">
    <source>
        <dbReference type="Proteomes" id="UP000179807"/>
    </source>
</evidence>
<dbReference type="Proteomes" id="UP000179807">
    <property type="component" value="Unassembled WGS sequence"/>
</dbReference>
<keyword evidence="2" id="KW-1185">Reference proteome</keyword>
<proteinExistence type="predicted"/>
<name>A0A1J4KHG9_9EUKA</name>
<dbReference type="GeneID" id="94835710"/>
<dbReference type="EMBL" id="MLAK01000601">
    <property type="protein sequence ID" value="OHT10817.1"/>
    <property type="molecule type" value="Genomic_DNA"/>
</dbReference>